<evidence type="ECO:0000256" key="1">
    <source>
        <dbReference type="SAM" id="Phobius"/>
    </source>
</evidence>
<evidence type="ECO:0000313" key="2">
    <source>
        <dbReference type="EMBL" id="OIO07701.1"/>
    </source>
</evidence>
<comment type="caution">
    <text evidence="2">The sequence shown here is derived from an EMBL/GenBank/DDBJ whole genome shotgun (WGS) entry which is preliminary data.</text>
</comment>
<proteinExistence type="predicted"/>
<organism evidence="2 3">
    <name type="scientific">Candidatus Falkowbacteria bacterium CG1_02_37_44</name>
    <dbReference type="NCBI Taxonomy" id="1805146"/>
    <lineage>
        <taxon>Bacteria</taxon>
        <taxon>Candidatus Falkowiibacteriota</taxon>
    </lineage>
</organism>
<accession>A0A1J4TA57</accession>
<dbReference type="STRING" id="1805146.AUJ27_02000"/>
<gene>
    <name evidence="2" type="ORF">AUJ27_02000</name>
</gene>
<keyword evidence="1" id="KW-0812">Transmembrane</keyword>
<evidence type="ECO:0000313" key="3">
    <source>
        <dbReference type="Proteomes" id="UP000183192"/>
    </source>
</evidence>
<keyword evidence="1" id="KW-1133">Transmembrane helix</keyword>
<dbReference type="AlphaFoldDB" id="A0A1J4TA57"/>
<reference evidence="2 3" key="1">
    <citation type="journal article" date="2016" name="Environ. Microbiol.">
        <title>Genomic resolution of a cold subsurface aquifer community provides metabolic insights for novel microbes adapted to high CO concentrations.</title>
        <authorList>
            <person name="Probst A.J."/>
            <person name="Castelle C.J."/>
            <person name="Singh A."/>
            <person name="Brown C.T."/>
            <person name="Anantharaman K."/>
            <person name="Sharon I."/>
            <person name="Hug L.A."/>
            <person name="Burstein D."/>
            <person name="Emerson J.B."/>
            <person name="Thomas B.C."/>
            <person name="Banfield J.F."/>
        </authorList>
    </citation>
    <scope>NUCLEOTIDE SEQUENCE [LARGE SCALE GENOMIC DNA]</scope>
    <source>
        <strain evidence="2">CG1_02_37_44</strain>
    </source>
</reference>
<sequence>MKKYIIYVIIIFIILIVFFLWYVNRDIEGLEVKNDNKDSEEIDTINWQTYSNEEYKFELLYPDYLSEIINNSNQFHAKSDKYDWFDVEIINSPLNGYKYINQSGSFVFQYDSNSKKWVSIPADIPEGLAPKKYQNNNFLIYYVMIADGGGQGETAYIESPSNDFIIKMQLSRNITAEHYSNKDEFFKILDDFNFY</sequence>
<dbReference type="EMBL" id="MNUU01000037">
    <property type="protein sequence ID" value="OIO07701.1"/>
    <property type="molecule type" value="Genomic_DNA"/>
</dbReference>
<keyword evidence="1" id="KW-0472">Membrane</keyword>
<dbReference type="Proteomes" id="UP000183192">
    <property type="component" value="Unassembled WGS sequence"/>
</dbReference>
<name>A0A1J4TA57_9BACT</name>
<protein>
    <submittedName>
        <fullName evidence="2">Uncharacterized protein</fullName>
    </submittedName>
</protein>
<feature type="transmembrane region" description="Helical" evidence="1">
    <location>
        <begin position="6"/>
        <end position="23"/>
    </location>
</feature>